<gene>
    <name evidence="2" type="ORF">AZI86_01055</name>
</gene>
<dbReference type="PROSITE" id="PS51688">
    <property type="entry name" value="ICA"/>
    <property type="match status" value="1"/>
</dbReference>
<evidence type="ECO:0000313" key="3">
    <source>
        <dbReference type="Proteomes" id="UP000075320"/>
    </source>
</evidence>
<dbReference type="EMBL" id="LUKE01000001">
    <property type="protein sequence ID" value="KYG65694.1"/>
    <property type="molecule type" value="Genomic_DNA"/>
</dbReference>
<reference evidence="2 3" key="1">
    <citation type="submission" date="2016-03" db="EMBL/GenBank/DDBJ databases">
        <authorList>
            <person name="Ploux O."/>
        </authorList>
    </citation>
    <scope>NUCLEOTIDE SEQUENCE [LARGE SCALE GENOMIC DNA]</scope>
    <source>
        <strain evidence="2 3">R0</strain>
    </source>
</reference>
<protein>
    <recommendedName>
        <fullName evidence="1">Peptidase S74 domain-containing protein</fullName>
    </recommendedName>
</protein>
<proteinExistence type="predicted"/>
<dbReference type="Proteomes" id="UP000075320">
    <property type="component" value="Unassembled WGS sequence"/>
</dbReference>
<name>A0A150WMU5_BDEBC</name>
<organism evidence="2 3">
    <name type="scientific">Bdellovibrio bacteriovorus</name>
    <dbReference type="NCBI Taxonomy" id="959"/>
    <lineage>
        <taxon>Bacteria</taxon>
        <taxon>Pseudomonadati</taxon>
        <taxon>Bdellovibrionota</taxon>
        <taxon>Bdellovibrionia</taxon>
        <taxon>Bdellovibrionales</taxon>
        <taxon>Pseudobdellovibrionaceae</taxon>
        <taxon>Bdellovibrio</taxon>
    </lineage>
</organism>
<dbReference type="RefSeq" id="WP_061833238.1">
    <property type="nucleotide sequence ID" value="NZ_LUKE01000001.1"/>
</dbReference>
<comment type="caution">
    <text evidence="2">The sequence shown here is derived from an EMBL/GenBank/DDBJ whole genome shotgun (WGS) entry which is preliminary data.</text>
</comment>
<sequence>MHIYIVLISAFLAQWAYSSPSALTYQGRILKSDGTPLEHSNVAFIFQITNPSGLCVIYQEQVTGVNMAGTKGVFDVPIGSGTISWPAVGGFGVLDAFNNASNFSCGACSGYNCVAGSGSYNPVAEDGRVLKVQFHDGNGWRSVSPNTAIRSVPFAGYALASQKLGSHDANSFVLKNDVNNNTSCSGGQFLTWNATTKTFGCAAVSGSSGGTVMQVTAASPLIVDVGTESSTPNIRIQPASSSQPGYLSAADWTTFNNKIGTSTVFSGDVSGTASAISVDKLKNVALSISGVSAGDVLKYSGGNWVNGSLSAADISGLIPGSQVSGNISGTASGFTGSLSGDVTGTQAATVVGKLQGVAVSATAPTNNQVLKYNGSQWAPATLGSSDLPSGTLSGSGTTGRLPYYSAANVLADSVVSQSAGQVGIGTTSPEGLLDVRGSVSIGGAHSNVSNPNASLVIRSYDNPHVILEKTGSNTGGFTVDDNAMVFASETADITFRTAVDYNGDFASTGSEILRIKNDGQVGIGTSTPSPSAILDLVSFNKGLLVPRMNQAQRDVIVSPAAGLIVYNTTTNAMNIFNGTSWGPLAASGSLGNDSVATVHIQDGAVTSNKLATVSGLTAGTYGNATTIPSITVDNKGRVTAVTTNTVAALPAASAASGKFLKSDGTSWSGQDIRFSDIKNSSGASAFNIGACGANQTVAWSSLTDSFSCQLIGNLDADKITTGTLDAARLPSSVTSALWTQASGNVYRNTGNVGIGTTNPASPLTVVGVIESTSGGFKFPDGSIQTTAVTSGAGGTWNTLSLSDTADFNPQCEYVLNGIRASWVHANSLGAITNTVSGATTASWRIVNSSNKALTYSADDNYNNNMYYGSSATTSIQYRCGSGSTGQWTTNGSDVFYSAGKVGIGTSSPSTNLHIFDSSGFPIIRTGSFGYQGLGTSGYPYFAMDLSWDGTKWNSTHATVRGTALRMTQNKINLSSAPPNTSGATITDHLTVDTTTGHVGIGVTNPSTRLHVVGASGNGSAAIDGASFKDNVHGVHLGGNDTGAYSWIAGWASGVGTSPLVLQPSFGNVGIGTTSPSYKLHVVGTAGLSTGTAWTNASDLRLKDIHGDYPRGLDEVLQLHTVLYNYKKDNALGLPSDFVKTGFIAQEVQKVIPEAVNKREDGYLELNVDPIHWAVVNAIKEFYHRWFDDSKNIHRELAAVKAENERLKAYLCSKDPKASICK</sequence>
<dbReference type="Pfam" id="PF13884">
    <property type="entry name" value="Peptidase_S74"/>
    <property type="match status" value="1"/>
</dbReference>
<feature type="domain" description="Peptidase S74" evidence="1">
    <location>
        <begin position="1097"/>
        <end position="1203"/>
    </location>
</feature>
<dbReference type="AlphaFoldDB" id="A0A150WMU5"/>
<keyword evidence="3" id="KW-1185">Reference proteome</keyword>
<dbReference type="InterPro" id="IPR030392">
    <property type="entry name" value="S74_ICA"/>
</dbReference>
<evidence type="ECO:0000313" key="2">
    <source>
        <dbReference type="EMBL" id="KYG65694.1"/>
    </source>
</evidence>
<evidence type="ECO:0000259" key="1">
    <source>
        <dbReference type="PROSITE" id="PS51688"/>
    </source>
</evidence>
<accession>A0A150WMU5</accession>